<comment type="similarity">
    <text evidence="1">Belongs to the 5-formyltetrahydrofolate cyclo-ligase family.</text>
</comment>
<organism evidence="7 8">
    <name type="scientific">Zygosaccharomyces mellis</name>
    <dbReference type="NCBI Taxonomy" id="42258"/>
    <lineage>
        <taxon>Eukaryota</taxon>
        <taxon>Fungi</taxon>
        <taxon>Dikarya</taxon>
        <taxon>Ascomycota</taxon>
        <taxon>Saccharomycotina</taxon>
        <taxon>Saccharomycetes</taxon>
        <taxon>Saccharomycetales</taxon>
        <taxon>Saccharomycetaceae</taxon>
        <taxon>Zygosaccharomyces</taxon>
    </lineage>
</organism>
<dbReference type="GO" id="GO:0005739">
    <property type="term" value="C:mitochondrion"/>
    <property type="evidence" value="ECO:0007669"/>
    <property type="project" value="TreeGrafter"/>
</dbReference>
<evidence type="ECO:0000256" key="1">
    <source>
        <dbReference type="ARBA" id="ARBA00010638"/>
    </source>
</evidence>
<sequence>MSKQAVRLAVKETLRRVTSRDVETQSRCIASVLRPLLESHQNVACYMNMDHGEVDTSYLMEWLFEEGKKVYLPRCTSTVKTGQVSLRRVGASGGHPHLTFHLMDTWEKVKMLKPRGKYHLREPEPVSPAPLPPRLDVMIVPGLAFDLSKGTRLGHGVGYYDDFFQRYQLQYSGEKPLLVGLALVEQLCEHIPTDCHDWPMDCIVSGDGKIQWITN</sequence>
<gene>
    <name evidence="7" type="primary">FAU1</name>
    <name evidence="7" type="ORF">ZYGM_000417</name>
</gene>
<dbReference type="AlphaFoldDB" id="A0A4C2EAB5"/>
<evidence type="ECO:0000256" key="3">
    <source>
        <dbReference type="ARBA" id="ARBA00022840"/>
    </source>
</evidence>
<dbReference type="InterPro" id="IPR002698">
    <property type="entry name" value="FTHF_cligase"/>
</dbReference>
<comment type="caution">
    <text evidence="7">The sequence shown here is derived from an EMBL/GenBank/DDBJ whole genome shotgun (WGS) entry which is preliminary data.</text>
</comment>
<evidence type="ECO:0000313" key="7">
    <source>
        <dbReference type="EMBL" id="GCF01176.1"/>
    </source>
</evidence>
<name>A0A4C2EAB5_9SACH</name>
<accession>A0A4C2EAB5</accession>
<dbReference type="Gene3D" id="3.40.50.10420">
    <property type="entry name" value="NagB/RpiA/CoA transferase-like"/>
    <property type="match status" value="1"/>
</dbReference>
<evidence type="ECO:0000313" key="8">
    <source>
        <dbReference type="Proteomes" id="UP000301737"/>
    </source>
</evidence>
<dbReference type="Pfam" id="PF01812">
    <property type="entry name" value="5-FTHF_cyc-lig"/>
    <property type="match status" value="1"/>
</dbReference>
<dbReference type="GO" id="GO:0005524">
    <property type="term" value="F:ATP binding"/>
    <property type="evidence" value="ECO:0007669"/>
    <property type="project" value="UniProtKB-KW"/>
</dbReference>
<protein>
    <recommendedName>
        <fullName evidence="5">5-formyltetrahydrofolate cyclo-ligase</fullName>
        <ecNumber evidence="5">6.3.3.2</ecNumber>
    </recommendedName>
</protein>
<dbReference type="GO" id="GO:0009396">
    <property type="term" value="P:folic acid-containing compound biosynthetic process"/>
    <property type="evidence" value="ECO:0007669"/>
    <property type="project" value="TreeGrafter"/>
</dbReference>
<feature type="binding site" evidence="6">
    <location>
        <begin position="3"/>
        <end position="7"/>
    </location>
    <ligand>
        <name>ATP</name>
        <dbReference type="ChEBI" id="CHEBI:30616"/>
    </ligand>
</feature>
<dbReference type="Proteomes" id="UP000301737">
    <property type="component" value="Unassembled WGS sequence"/>
</dbReference>
<reference evidence="7 8" key="1">
    <citation type="submission" date="2019-01" db="EMBL/GenBank/DDBJ databases">
        <title>Draft Genome Sequencing of Zygosaccharomyces mellis Ca-7.</title>
        <authorList>
            <person name="Shiwa Y."/>
            <person name="Kanesaki Y."/>
            <person name="Ishige T."/>
            <person name="Mura K."/>
            <person name="Hori T."/>
            <person name="Tamura T."/>
        </authorList>
    </citation>
    <scope>NUCLEOTIDE SEQUENCE [LARGE SCALE GENOMIC DNA]</scope>
    <source>
        <strain evidence="7 8">Ca-7</strain>
    </source>
</reference>
<dbReference type="PANTHER" id="PTHR23407">
    <property type="entry name" value="ATPASE INHIBITOR/5-FORMYLTETRAHYDROFOLATE CYCLO-LIGASE"/>
    <property type="match status" value="1"/>
</dbReference>
<keyword evidence="8" id="KW-1185">Reference proteome</keyword>
<dbReference type="InterPro" id="IPR037171">
    <property type="entry name" value="NagB/RpiA_transferase-like"/>
</dbReference>
<evidence type="ECO:0000256" key="5">
    <source>
        <dbReference type="ARBA" id="ARBA00038966"/>
    </source>
</evidence>
<dbReference type="PANTHER" id="PTHR23407:SF1">
    <property type="entry name" value="5-FORMYLTETRAHYDROFOLATE CYCLO-LIGASE"/>
    <property type="match status" value="1"/>
</dbReference>
<feature type="binding site" evidence="6">
    <location>
        <begin position="152"/>
        <end position="160"/>
    </location>
    <ligand>
        <name>ATP</name>
        <dbReference type="ChEBI" id="CHEBI:30616"/>
    </ligand>
</feature>
<proteinExistence type="inferred from homology"/>
<dbReference type="InterPro" id="IPR024185">
    <property type="entry name" value="FTHF_cligase-like_sf"/>
</dbReference>
<dbReference type="EMBL" id="BIMX01000028">
    <property type="protein sequence ID" value="GCF01176.1"/>
    <property type="molecule type" value="Genomic_DNA"/>
</dbReference>
<keyword evidence="2 6" id="KW-0547">Nucleotide-binding</keyword>
<dbReference type="OrthoDB" id="2015992at2759"/>
<dbReference type="SUPFAM" id="SSF100950">
    <property type="entry name" value="NagB/RpiA/CoA transferase-like"/>
    <property type="match status" value="1"/>
</dbReference>
<dbReference type="GO" id="GO:0030272">
    <property type="term" value="F:5-formyltetrahydrofolate cyclo-ligase activity"/>
    <property type="evidence" value="ECO:0007669"/>
    <property type="project" value="UniProtKB-EC"/>
</dbReference>
<evidence type="ECO:0000256" key="2">
    <source>
        <dbReference type="ARBA" id="ARBA00022741"/>
    </source>
</evidence>
<dbReference type="EC" id="6.3.3.2" evidence="5"/>
<evidence type="ECO:0000256" key="6">
    <source>
        <dbReference type="PIRSR" id="PIRSR006806-1"/>
    </source>
</evidence>
<dbReference type="GO" id="GO:0035999">
    <property type="term" value="P:tetrahydrofolate interconversion"/>
    <property type="evidence" value="ECO:0007669"/>
    <property type="project" value="TreeGrafter"/>
</dbReference>
<feature type="binding site" evidence="6">
    <location>
        <position position="53"/>
    </location>
    <ligand>
        <name>substrate</name>
    </ligand>
</feature>
<feature type="binding site" evidence="6">
    <location>
        <position position="47"/>
    </location>
    <ligand>
        <name>substrate</name>
    </ligand>
</feature>
<comment type="catalytic activity">
    <reaction evidence="4">
        <text>(6S)-5-formyl-5,6,7,8-tetrahydrofolate + ATP = (6R)-5,10-methenyltetrahydrofolate + ADP + phosphate</text>
        <dbReference type="Rhea" id="RHEA:10488"/>
        <dbReference type="ChEBI" id="CHEBI:30616"/>
        <dbReference type="ChEBI" id="CHEBI:43474"/>
        <dbReference type="ChEBI" id="CHEBI:57455"/>
        <dbReference type="ChEBI" id="CHEBI:57457"/>
        <dbReference type="ChEBI" id="CHEBI:456216"/>
        <dbReference type="EC" id="6.3.3.2"/>
    </reaction>
</comment>
<dbReference type="PIRSF" id="PIRSF006806">
    <property type="entry name" value="FTHF_cligase"/>
    <property type="match status" value="1"/>
</dbReference>
<keyword evidence="3 6" id="KW-0067">ATP-binding</keyword>
<evidence type="ECO:0000256" key="4">
    <source>
        <dbReference type="ARBA" id="ARBA00036539"/>
    </source>
</evidence>